<dbReference type="OrthoDB" id="9809203at2"/>
<comment type="similarity">
    <text evidence="1">Belongs to the ornithine cyclodeaminase/mu-crystallin family.</text>
</comment>
<keyword evidence="10" id="KW-1185">Reference proteome</keyword>
<protein>
    <recommendedName>
        <fullName evidence="7">Delta(1)-pyrroline-2-carboxylate reductase</fullName>
        <ecNumber evidence="6">1.5.1.49</ecNumber>
    </recommendedName>
    <alternativeName>
        <fullName evidence="8">Proline ketimine reductase</fullName>
    </alternativeName>
</protein>
<evidence type="ECO:0000256" key="5">
    <source>
        <dbReference type="ARBA" id="ARBA00052703"/>
    </source>
</evidence>
<dbReference type="STRING" id="29422.Lbru_1449"/>
<sequence length="322" mass="35655">MSLTLLKLEDIKQCITMKEAIETMETAFIQLAKHEVVMPLRTPIPIEKENALTLTMPAYIPAQEALGLKVVSIFPNNAKKDLPNIFGTILLLDAKTGQIEAIMEGTYLTALRTGAVSGLATKYLAREDAQHLAIIGSGVQAVTQLEAVAAVRDIRRVSIWSRNKKNADSFAEAIRDHFDVKTYRDVKAAVKEADIICTATGSTEPLIHLSDINPSIHINAIGSHTKEMREIANDVLKKALVIVDEKRAVLKEAGEIIHAIENKALTKTRLKELGDMIQKNTDYYKKRMTVFKSVGLAIQDIGIAQTVYHNAREKRLGSKFEL</sequence>
<dbReference type="FunFam" id="3.30.1780.10:FF:000002">
    <property type="entry name" value="Ornithine cyclodeaminase"/>
    <property type="match status" value="1"/>
</dbReference>
<organism evidence="9 10">
    <name type="scientific">Legionella brunensis</name>
    <dbReference type="NCBI Taxonomy" id="29422"/>
    <lineage>
        <taxon>Bacteria</taxon>
        <taxon>Pseudomonadati</taxon>
        <taxon>Pseudomonadota</taxon>
        <taxon>Gammaproteobacteria</taxon>
        <taxon>Legionellales</taxon>
        <taxon>Legionellaceae</taxon>
        <taxon>Legionella</taxon>
    </lineage>
</organism>
<dbReference type="FunFam" id="3.40.50.720:FF:000311">
    <property type="entry name" value="Ornithine cyclodeaminase"/>
    <property type="match status" value="1"/>
</dbReference>
<dbReference type="PIRSF" id="PIRSF001439">
    <property type="entry name" value="CryM"/>
    <property type="match status" value="1"/>
</dbReference>
<comment type="catalytic activity">
    <reaction evidence="4">
        <text>L-proline + NAD(+) = 1-pyrroline-2-carboxylate + NADH + H(+)</text>
        <dbReference type="Rhea" id="RHEA:20321"/>
        <dbReference type="ChEBI" id="CHEBI:15378"/>
        <dbReference type="ChEBI" id="CHEBI:39785"/>
        <dbReference type="ChEBI" id="CHEBI:57540"/>
        <dbReference type="ChEBI" id="CHEBI:57945"/>
        <dbReference type="ChEBI" id="CHEBI:60039"/>
        <dbReference type="EC" id="1.5.1.49"/>
    </reaction>
</comment>
<dbReference type="GO" id="GO:0016829">
    <property type="term" value="F:lyase activity"/>
    <property type="evidence" value="ECO:0007669"/>
    <property type="project" value="UniProtKB-KW"/>
</dbReference>
<comment type="caution">
    <text evidence="9">The sequence shown here is derived from an EMBL/GenBank/DDBJ whole genome shotgun (WGS) entry which is preliminary data.</text>
</comment>
<dbReference type="GO" id="GO:0019752">
    <property type="term" value="P:carboxylic acid metabolic process"/>
    <property type="evidence" value="ECO:0007669"/>
    <property type="project" value="UniProtKB-ARBA"/>
</dbReference>
<dbReference type="InterPro" id="IPR003462">
    <property type="entry name" value="ODC_Mu_crystall"/>
</dbReference>
<dbReference type="RefSeq" id="WP_058441521.1">
    <property type="nucleotide sequence ID" value="NZ_CAAAHU010000003.1"/>
</dbReference>
<dbReference type="InterPro" id="IPR036291">
    <property type="entry name" value="NAD(P)-bd_dom_sf"/>
</dbReference>
<comment type="catalytic activity">
    <reaction evidence="5">
        <text>L-proline + NADP(+) = 1-pyrroline-2-carboxylate + NADPH + H(+)</text>
        <dbReference type="Rhea" id="RHEA:20317"/>
        <dbReference type="ChEBI" id="CHEBI:15378"/>
        <dbReference type="ChEBI" id="CHEBI:39785"/>
        <dbReference type="ChEBI" id="CHEBI:57783"/>
        <dbReference type="ChEBI" id="CHEBI:58349"/>
        <dbReference type="ChEBI" id="CHEBI:60039"/>
        <dbReference type="EC" id="1.5.1.49"/>
    </reaction>
</comment>
<keyword evidence="9" id="KW-0456">Lyase</keyword>
<dbReference type="SUPFAM" id="SSF51735">
    <property type="entry name" value="NAD(P)-binding Rossmann-fold domains"/>
    <property type="match status" value="1"/>
</dbReference>
<dbReference type="PANTHER" id="PTHR13812:SF19">
    <property type="entry name" value="KETIMINE REDUCTASE MU-CRYSTALLIN"/>
    <property type="match status" value="1"/>
</dbReference>
<dbReference type="GO" id="GO:0016491">
    <property type="term" value="F:oxidoreductase activity"/>
    <property type="evidence" value="ECO:0007669"/>
    <property type="project" value="UniProtKB-KW"/>
</dbReference>
<dbReference type="GO" id="GO:0005737">
    <property type="term" value="C:cytoplasm"/>
    <property type="evidence" value="ECO:0007669"/>
    <property type="project" value="TreeGrafter"/>
</dbReference>
<evidence type="ECO:0000256" key="3">
    <source>
        <dbReference type="ARBA" id="ARBA00023027"/>
    </source>
</evidence>
<gene>
    <name evidence="9" type="ORF">Lbru_1449</name>
</gene>
<evidence type="ECO:0000256" key="1">
    <source>
        <dbReference type="ARBA" id="ARBA00008903"/>
    </source>
</evidence>
<evidence type="ECO:0000256" key="6">
    <source>
        <dbReference type="ARBA" id="ARBA00067080"/>
    </source>
</evidence>
<evidence type="ECO:0000313" key="9">
    <source>
        <dbReference type="EMBL" id="KTC84088.1"/>
    </source>
</evidence>
<accession>A0A0W0SL52</accession>
<dbReference type="EC" id="1.5.1.49" evidence="6"/>
<dbReference type="PANTHER" id="PTHR13812">
    <property type="entry name" value="KETIMINE REDUCTASE MU-CRYSTALLIN"/>
    <property type="match status" value="1"/>
</dbReference>
<dbReference type="EMBL" id="LNXV01000011">
    <property type="protein sequence ID" value="KTC84088.1"/>
    <property type="molecule type" value="Genomic_DNA"/>
</dbReference>
<dbReference type="PATRIC" id="fig|29422.6.peg.1534"/>
<evidence type="ECO:0000256" key="2">
    <source>
        <dbReference type="ARBA" id="ARBA00023002"/>
    </source>
</evidence>
<keyword evidence="3" id="KW-0520">NAD</keyword>
<dbReference type="InterPro" id="IPR023401">
    <property type="entry name" value="ODC_N"/>
</dbReference>
<dbReference type="AlphaFoldDB" id="A0A0W0SL52"/>
<dbReference type="Proteomes" id="UP000054742">
    <property type="component" value="Unassembled WGS sequence"/>
</dbReference>
<keyword evidence="2" id="KW-0560">Oxidoreductase</keyword>
<dbReference type="Gene3D" id="3.40.50.720">
    <property type="entry name" value="NAD(P)-binding Rossmann-like Domain"/>
    <property type="match status" value="1"/>
</dbReference>
<reference evidence="9 10" key="1">
    <citation type="submission" date="2015-11" db="EMBL/GenBank/DDBJ databases">
        <title>Genomic analysis of 38 Legionella species identifies large and diverse effector repertoires.</title>
        <authorList>
            <person name="Burstein D."/>
            <person name="Amaro F."/>
            <person name="Zusman T."/>
            <person name="Lifshitz Z."/>
            <person name="Cohen O."/>
            <person name="Gilbert J.A."/>
            <person name="Pupko T."/>
            <person name="Shuman H.A."/>
            <person name="Segal G."/>
        </authorList>
    </citation>
    <scope>NUCLEOTIDE SEQUENCE [LARGE SCALE GENOMIC DNA]</scope>
    <source>
        <strain evidence="9 10">ATCC 43878</strain>
    </source>
</reference>
<evidence type="ECO:0000256" key="7">
    <source>
        <dbReference type="ARBA" id="ARBA00070669"/>
    </source>
</evidence>
<dbReference type="Pfam" id="PF02423">
    <property type="entry name" value="OCD_Mu_crystall"/>
    <property type="match status" value="1"/>
</dbReference>
<name>A0A0W0SL52_9GAMM</name>
<dbReference type="Gene3D" id="3.30.1780.10">
    <property type="entry name" value="ornithine cyclodeaminase, domain 1"/>
    <property type="match status" value="1"/>
</dbReference>
<evidence type="ECO:0000256" key="8">
    <source>
        <dbReference type="ARBA" id="ARBA00078572"/>
    </source>
</evidence>
<evidence type="ECO:0000313" key="10">
    <source>
        <dbReference type="Proteomes" id="UP000054742"/>
    </source>
</evidence>
<proteinExistence type="inferred from homology"/>
<evidence type="ECO:0000256" key="4">
    <source>
        <dbReference type="ARBA" id="ARBA00050354"/>
    </source>
</evidence>